<dbReference type="PANTHER" id="PTHR21198:SF2">
    <property type="entry name" value="GLUTAMATE RACEMASE"/>
    <property type="match status" value="1"/>
</dbReference>
<feature type="binding site" evidence="7">
    <location>
        <begin position="202"/>
        <end position="203"/>
    </location>
    <ligand>
        <name>substrate</name>
    </ligand>
</feature>
<keyword evidence="3 7" id="KW-0133">Cell shape</keyword>
<keyword evidence="4 7" id="KW-0573">Peptidoglycan synthesis</keyword>
<dbReference type="GO" id="GO:0008360">
    <property type="term" value="P:regulation of cell shape"/>
    <property type="evidence" value="ECO:0007669"/>
    <property type="project" value="UniProtKB-KW"/>
</dbReference>
<keyword evidence="5 7" id="KW-0413">Isomerase</keyword>
<evidence type="ECO:0000313" key="8">
    <source>
        <dbReference type="EMBL" id="PWW44536.1"/>
    </source>
</evidence>
<dbReference type="InterPro" id="IPR015942">
    <property type="entry name" value="Asp/Glu/hydantoin_racemase"/>
</dbReference>
<reference evidence="8 9" key="1">
    <citation type="submission" date="2018-05" db="EMBL/GenBank/DDBJ databases">
        <title>Genomic Encyclopedia of Type Strains, Phase IV (KMG-IV): sequencing the most valuable type-strain genomes for metagenomic binning, comparative biology and taxonomic classification.</title>
        <authorList>
            <person name="Goeker M."/>
        </authorList>
    </citation>
    <scope>NUCLEOTIDE SEQUENCE [LARGE SCALE GENOMIC DNA]</scope>
    <source>
        <strain evidence="8 9">DSM 26006</strain>
    </source>
</reference>
<keyword evidence="6 7" id="KW-0961">Cell wall biogenesis/degradation</keyword>
<sequence>MTPAASQAPIGMFDSGVGGLSVLAALREELPGEDCLYLADSAHAPYGERGEAFVIARSLAIGRLLVQQHGAKALVVACNTATAAAVEQLRAAWPNMPVVGVEPAIKPAVQTSRTGRVGVLATRGTVASARFRRLLQAHGRGVGLAVQACDGLAHAIESSAEGGKAGAAARQRVLELCAHYTARLGAFGEEPGNIDTLVLGCTHYVFARDALRQLLGEEVRLIDTGVPVARQTRRMLAARGLLREGPATPGRLRLWTTGELAALQAAARHWLGLPASACAKVQA</sequence>
<evidence type="ECO:0000256" key="1">
    <source>
        <dbReference type="ARBA" id="ARBA00001602"/>
    </source>
</evidence>
<evidence type="ECO:0000256" key="7">
    <source>
        <dbReference type="HAMAP-Rule" id="MF_00258"/>
    </source>
</evidence>
<feature type="active site" description="Proton donor/acceptor" evidence="7">
    <location>
        <position position="201"/>
    </location>
</feature>
<evidence type="ECO:0000256" key="6">
    <source>
        <dbReference type="ARBA" id="ARBA00023316"/>
    </source>
</evidence>
<dbReference type="GO" id="GO:0008881">
    <property type="term" value="F:glutamate racemase activity"/>
    <property type="evidence" value="ECO:0007669"/>
    <property type="project" value="UniProtKB-UniRule"/>
</dbReference>
<evidence type="ECO:0000256" key="3">
    <source>
        <dbReference type="ARBA" id="ARBA00022960"/>
    </source>
</evidence>
<dbReference type="OrthoDB" id="9801055at2"/>
<accession>A0A317R9W9</accession>
<feature type="binding site" evidence="7">
    <location>
        <begin position="79"/>
        <end position="80"/>
    </location>
    <ligand>
        <name>substrate</name>
    </ligand>
</feature>
<gene>
    <name evidence="7" type="primary">murI</name>
    <name evidence="8" type="ORF">DFR36_1072</name>
</gene>
<dbReference type="HAMAP" id="MF_00258">
    <property type="entry name" value="Glu_racemase"/>
    <property type="match status" value="1"/>
</dbReference>
<keyword evidence="9" id="KW-1185">Reference proteome</keyword>
<dbReference type="EMBL" id="QGUB01000007">
    <property type="protein sequence ID" value="PWW44536.1"/>
    <property type="molecule type" value="Genomic_DNA"/>
</dbReference>
<dbReference type="Proteomes" id="UP000246483">
    <property type="component" value="Unassembled WGS sequence"/>
</dbReference>
<comment type="catalytic activity">
    <reaction evidence="1 7">
        <text>L-glutamate = D-glutamate</text>
        <dbReference type="Rhea" id="RHEA:12813"/>
        <dbReference type="ChEBI" id="CHEBI:29985"/>
        <dbReference type="ChEBI" id="CHEBI:29986"/>
        <dbReference type="EC" id="5.1.1.3"/>
    </reaction>
</comment>
<dbReference type="Gene3D" id="3.40.50.1860">
    <property type="match status" value="2"/>
</dbReference>
<feature type="binding site" evidence="7">
    <location>
        <begin position="46"/>
        <end position="47"/>
    </location>
    <ligand>
        <name>substrate</name>
    </ligand>
</feature>
<dbReference type="InterPro" id="IPR001920">
    <property type="entry name" value="Asp/Glu_race"/>
</dbReference>
<feature type="binding site" evidence="7">
    <location>
        <begin position="14"/>
        <end position="15"/>
    </location>
    <ligand>
        <name>substrate</name>
    </ligand>
</feature>
<comment type="caution">
    <text evidence="8">The sequence shown here is derived from an EMBL/GenBank/DDBJ whole genome shotgun (WGS) entry which is preliminary data.</text>
</comment>
<dbReference type="EC" id="5.1.1.3" evidence="2 7"/>
<protein>
    <recommendedName>
        <fullName evidence="2 7">Glutamate racemase</fullName>
        <ecNumber evidence="2 7">5.1.1.3</ecNumber>
    </recommendedName>
</protein>
<organism evidence="8 9">
    <name type="scientific">Melaminivora alkalimesophila</name>
    <dbReference type="NCBI Taxonomy" id="1165852"/>
    <lineage>
        <taxon>Bacteria</taxon>
        <taxon>Pseudomonadati</taxon>
        <taxon>Pseudomonadota</taxon>
        <taxon>Betaproteobacteria</taxon>
        <taxon>Burkholderiales</taxon>
        <taxon>Comamonadaceae</taxon>
        <taxon>Melaminivora</taxon>
    </lineage>
</organism>
<dbReference type="UniPathway" id="UPA00219"/>
<dbReference type="SUPFAM" id="SSF53681">
    <property type="entry name" value="Aspartate/glutamate racemase"/>
    <property type="match status" value="2"/>
</dbReference>
<dbReference type="RefSeq" id="WP_019373570.1">
    <property type="nucleotide sequence ID" value="NZ_ALEE01000302.1"/>
</dbReference>
<evidence type="ECO:0000256" key="5">
    <source>
        <dbReference type="ARBA" id="ARBA00023235"/>
    </source>
</evidence>
<name>A0A317R9W9_9BURK</name>
<evidence type="ECO:0000256" key="2">
    <source>
        <dbReference type="ARBA" id="ARBA00013090"/>
    </source>
</evidence>
<evidence type="ECO:0000313" key="9">
    <source>
        <dbReference type="Proteomes" id="UP000246483"/>
    </source>
</evidence>
<dbReference type="AlphaFoldDB" id="A0A317R9W9"/>
<dbReference type="PANTHER" id="PTHR21198">
    <property type="entry name" value="GLUTAMATE RACEMASE"/>
    <property type="match status" value="1"/>
</dbReference>
<dbReference type="InterPro" id="IPR004391">
    <property type="entry name" value="Glu_race"/>
</dbReference>
<dbReference type="Pfam" id="PF01177">
    <property type="entry name" value="Asp_Glu_race"/>
    <property type="match status" value="1"/>
</dbReference>
<dbReference type="GO" id="GO:0009252">
    <property type="term" value="P:peptidoglycan biosynthetic process"/>
    <property type="evidence" value="ECO:0007669"/>
    <property type="project" value="UniProtKB-UniRule"/>
</dbReference>
<feature type="active site" description="Proton donor/acceptor" evidence="7">
    <location>
        <position position="78"/>
    </location>
</feature>
<comment type="function">
    <text evidence="7">Provides the (R)-glutamate required for cell wall biosynthesis.</text>
</comment>
<dbReference type="InterPro" id="IPR018187">
    <property type="entry name" value="Asp/Glu_racemase_AS_1"/>
</dbReference>
<dbReference type="NCBIfam" id="TIGR00067">
    <property type="entry name" value="glut_race"/>
    <property type="match status" value="1"/>
</dbReference>
<comment type="similarity">
    <text evidence="7">Belongs to the aspartate/glutamate racemases family.</text>
</comment>
<dbReference type="GO" id="GO:0071555">
    <property type="term" value="P:cell wall organization"/>
    <property type="evidence" value="ECO:0007669"/>
    <property type="project" value="UniProtKB-KW"/>
</dbReference>
<dbReference type="PROSITE" id="PS00923">
    <property type="entry name" value="ASP_GLU_RACEMASE_1"/>
    <property type="match status" value="1"/>
</dbReference>
<evidence type="ECO:0000256" key="4">
    <source>
        <dbReference type="ARBA" id="ARBA00022984"/>
    </source>
</evidence>
<comment type="pathway">
    <text evidence="7">Cell wall biogenesis; peptidoglycan biosynthesis.</text>
</comment>
<proteinExistence type="inferred from homology"/>